<evidence type="ECO:0000256" key="4">
    <source>
        <dbReference type="ARBA" id="ARBA00022499"/>
    </source>
</evidence>
<dbReference type="Pfam" id="PF23456">
    <property type="entry name" value="CSDE1"/>
    <property type="match status" value="4"/>
</dbReference>
<dbReference type="PANTHER" id="PTHR12913:SF1">
    <property type="entry name" value="COLD SHOCK DOMAIN-CONTAINING PROTEIN E1"/>
    <property type="match status" value="1"/>
</dbReference>
<evidence type="ECO:0000256" key="11">
    <source>
        <dbReference type="ARBA" id="ARBA00057277"/>
    </source>
</evidence>
<feature type="domain" description="SUZ-C" evidence="16">
    <location>
        <begin position="739"/>
        <end position="780"/>
    </location>
</feature>
<dbReference type="AlphaFoldDB" id="A0A8C2U7H0"/>
<comment type="similarity">
    <text evidence="10">Belongs to the UNR family.</text>
</comment>
<dbReference type="GO" id="GO:0000932">
    <property type="term" value="C:P-body"/>
    <property type="evidence" value="ECO:0007669"/>
    <property type="project" value="UniProtKB-SubCell"/>
</dbReference>
<proteinExistence type="inferred from homology"/>
<feature type="domain" description="CSD" evidence="15">
    <location>
        <begin position="664"/>
        <end position="728"/>
    </location>
</feature>
<dbReference type="GO" id="GO:1905172">
    <property type="term" value="F:RISC complex binding"/>
    <property type="evidence" value="ECO:0007669"/>
    <property type="project" value="UniProtKB-ARBA"/>
</dbReference>
<comment type="subcellular location">
    <subcellularLocation>
        <location evidence="1">Cytoplasm</location>
        <location evidence="1">P-body</location>
    </subcellularLocation>
    <subcellularLocation>
        <location evidence="2">Cytoplasm</location>
        <location evidence="2">Stress granule</location>
    </subcellularLocation>
</comment>
<dbReference type="InterPro" id="IPR012340">
    <property type="entry name" value="NA-bd_OB-fold"/>
</dbReference>
<feature type="compositionally biased region" description="Pro residues" evidence="14">
    <location>
        <begin position="8"/>
        <end position="21"/>
    </location>
</feature>
<evidence type="ECO:0000259" key="15">
    <source>
        <dbReference type="PROSITE" id="PS51857"/>
    </source>
</evidence>
<evidence type="ECO:0000256" key="9">
    <source>
        <dbReference type="ARBA" id="ARBA00022990"/>
    </source>
</evidence>
<feature type="domain" description="CSD" evidence="15">
    <location>
        <begin position="360"/>
        <end position="424"/>
    </location>
</feature>
<dbReference type="Pfam" id="PF12901">
    <property type="entry name" value="SUZ-C"/>
    <property type="match status" value="1"/>
</dbReference>
<reference evidence="17" key="3">
    <citation type="submission" date="2025-09" db="UniProtKB">
        <authorList>
            <consortium name="Ensembl"/>
        </authorList>
    </citation>
    <scope>IDENTIFICATION</scope>
</reference>
<accession>A0A8C2U7H0</accession>
<dbReference type="PROSITE" id="PS51857">
    <property type="entry name" value="CSD_2"/>
    <property type="match status" value="5"/>
</dbReference>
<dbReference type="PANTHER" id="PTHR12913">
    <property type="entry name" value="UNR PROTEIN N-RAS UPSTREAM GENE PROTEIN"/>
    <property type="match status" value="1"/>
</dbReference>
<keyword evidence="18" id="KW-1185">Reference proteome</keyword>
<organism evidence="17 18">
    <name type="scientific">Coturnix japonica</name>
    <name type="common">Japanese quail</name>
    <name type="synonym">Coturnix coturnix japonica</name>
    <dbReference type="NCBI Taxonomy" id="93934"/>
    <lineage>
        <taxon>Eukaryota</taxon>
        <taxon>Metazoa</taxon>
        <taxon>Chordata</taxon>
        <taxon>Craniata</taxon>
        <taxon>Vertebrata</taxon>
        <taxon>Euteleostomi</taxon>
        <taxon>Archelosauria</taxon>
        <taxon>Archosauria</taxon>
        <taxon>Dinosauria</taxon>
        <taxon>Saurischia</taxon>
        <taxon>Theropoda</taxon>
        <taxon>Coelurosauria</taxon>
        <taxon>Aves</taxon>
        <taxon>Neognathae</taxon>
        <taxon>Galloanserae</taxon>
        <taxon>Galliformes</taxon>
        <taxon>Phasianidae</taxon>
        <taxon>Perdicinae</taxon>
        <taxon>Coturnix</taxon>
    </lineage>
</organism>
<reference evidence="17" key="2">
    <citation type="submission" date="2025-08" db="UniProtKB">
        <authorList>
            <consortium name="Ensembl"/>
        </authorList>
    </citation>
    <scope>IDENTIFICATION</scope>
</reference>
<dbReference type="InterPro" id="IPR002059">
    <property type="entry name" value="CSP_DNA-bd"/>
</dbReference>
<gene>
    <name evidence="17" type="primary">CSDE1</name>
</gene>
<keyword evidence="8" id="KW-0694">RNA-binding</keyword>
<evidence type="ECO:0000256" key="7">
    <source>
        <dbReference type="ARBA" id="ARBA00022843"/>
    </source>
</evidence>
<dbReference type="Gene3D" id="2.40.50.140">
    <property type="entry name" value="Nucleic acid-binding proteins"/>
    <property type="match status" value="6"/>
</dbReference>
<dbReference type="Pfam" id="PF00313">
    <property type="entry name" value="CSD"/>
    <property type="match status" value="5"/>
</dbReference>
<feature type="region of interest" description="Disordered" evidence="14">
    <location>
        <begin position="1"/>
        <end position="28"/>
    </location>
</feature>
<evidence type="ECO:0000256" key="13">
    <source>
        <dbReference type="ARBA" id="ARBA00069501"/>
    </source>
</evidence>
<keyword evidence="3" id="KW-0963">Cytoplasm</keyword>
<dbReference type="GO" id="GO:0010494">
    <property type="term" value="C:cytoplasmic stress granule"/>
    <property type="evidence" value="ECO:0007669"/>
    <property type="project" value="UniProtKB-SubCell"/>
</dbReference>
<feature type="domain" description="CSD" evidence="15">
    <location>
        <begin position="528"/>
        <end position="591"/>
    </location>
</feature>
<keyword evidence="4" id="KW-1017">Isopeptide bond</keyword>
<dbReference type="PROSITE" id="PS00352">
    <property type="entry name" value="CSD_1"/>
    <property type="match status" value="4"/>
</dbReference>
<evidence type="ECO:0000256" key="1">
    <source>
        <dbReference type="ARBA" id="ARBA00004201"/>
    </source>
</evidence>
<keyword evidence="5" id="KW-0597">Phosphoprotein</keyword>
<evidence type="ECO:0000256" key="5">
    <source>
        <dbReference type="ARBA" id="ARBA00022553"/>
    </source>
</evidence>
<dbReference type="Proteomes" id="UP000694412">
    <property type="component" value="Chromosome 26"/>
</dbReference>
<dbReference type="FunFam" id="2.40.50.140:FF:000055">
    <property type="entry name" value="Cold shock domain containing E1, RNA-binding"/>
    <property type="match status" value="1"/>
</dbReference>
<dbReference type="FunFam" id="2.40.50.140:FF:000094">
    <property type="entry name" value="cold shock domain-containing protein E1 isoform X1"/>
    <property type="match status" value="1"/>
</dbReference>
<dbReference type="SUPFAM" id="SSF50249">
    <property type="entry name" value="Nucleic acid-binding proteins"/>
    <property type="match status" value="5"/>
</dbReference>
<dbReference type="GO" id="GO:0003723">
    <property type="term" value="F:RNA binding"/>
    <property type="evidence" value="ECO:0007669"/>
    <property type="project" value="UniProtKB-KW"/>
</dbReference>
<evidence type="ECO:0000256" key="3">
    <source>
        <dbReference type="ARBA" id="ARBA00022490"/>
    </source>
</evidence>
<dbReference type="InterPro" id="IPR011129">
    <property type="entry name" value="CSD"/>
</dbReference>
<dbReference type="InterPro" id="IPR024642">
    <property type="entry name" value="SUZ-C"/>
</dbReference>
<comment type="subunit">
    <text evidence="12">Component of a multi subunit autoregulatory ribonucleoprotein complex (ARC), at least composed of IGF2BP1, PABPC1 and CSDE1. Interacts with STRAP. Part of a complex associated with the FOS mCRD domain and consisting of PABPC1, PAIP1, HNRPD and SYNCRIP. The interaction with PABPC1 is direct and RNA-independent. Interacts with EIF4ENIF1/4E-T.</text>
</comment>
<dbReference type="PROSITE" id="PS51938">
    <property type="entry name" value="SUZ_C"/>
    <property type="match status" value="1"/>
</dbReference>
<dbReference type="Ensembl" id="ENSCJPT00005030525.1">
    <property type="protein sequence ID" value="ENSCJPP00005022239.1"/>
    <property type="gene ID" value="ENSCJPG00005017511.1"/>
</dbReference>
<evidence type="ECO:0000256" key="6">
    <source>
        <dbReference type="ARBA" id="ARBA00022737"/>
    </source>
</evidence>
<comment type="function">
    <text evidence="11">RNA-binding protein involved in translationally coupled mRNA turnover. Implicated with other RNA-binding proteins in the cytoplasmic deadenylation/translational and decay interplay of the FOS mRNA mediated by the major coding-region determinant of instability (mCRD) domain. Required for efficient formation of stress granules.</text>
</comment>
<keyword evidence="6" id="KW-0677">Repeat</keyword>
<dbReference type="FunFam" id="2.40.50.140:FF:000093">
    <property type="entry name" value="cold shock domain-containing protein E1 isoform X1"/>
    <property type="match status" value="1"/>
</dbReference>
<evidence type="ECO:0000259" key="16">
    <source>
        <dbReference type="PROSITE" id="PS51938"/>
    </source>
</evidence>
<evidence type="ECO:0000256" key="12">
    <source>
        <dbReference type="ARBA" id="ARBA00065656"/>
    </source>
</evidence>
<feature type="domain" description="CSD" evidence="15">
    <location>
        <begin position="189"/>
        <end position="259"/>
    </location>
</feature>
<evidence type="ECO:0000256" key="14">
    <source>
        <dbReference type="SAM" id="MobiDB-lite"/>
    </source>
</evidence>
<evidence type="ECO:0000256" key="8">
    <source>
        <dbReference type="ARBA" id="ARBA00022884"/>
    </source>
</evidence>
<dbReference type="SMART" id="SM00357">
    <property type="entry name" value="CSP"/>
    <property type="match status" value="5"/>
</dbReference>
<sequence length="789" mass="87490">PLCAGGLAPPPQPPPSSPPASFPSLPALEAAGPGSMSFDPNLLHNNGHNGYPNGTSAALRETGVIEKLLTSYGFIQCSERQARLFFHCSQYNGNLQELKVGDDVEFEVSSDRRTGKPIAVKLVKIKPEALPEERINGQEVFYLTYTPEDVEGNIQLETGDKINFVIDTNKHTGAVSARNIMLLKKKQARCQGVVCAMKEAFGFIERGDVVKEIFFHYSEFKGDLEALQPGDDVEFTIKDRNIHLKKRGGWGEVATDVRLLPQGTVIFEDISIEHFEGTVTKVIPKVPSKNQNDPLPGRIKVDFVIPKELPFGDKDTKSKVTLLESDHVRFNISTDRRDKLERATNIEVLPNTFQFTNETREMGVIAAMRDGFGFIKCVDRDARMFFHFSEIMDGNQLHISDEVEFTVVPDMLSAQRNHAIRIKKLPKGTVSFHTQSDHRFVGTIDKEATPAKATSPNKGKEKEAEDGIIVYDDCGVKLTIPYQAKDVEGSANPQIGDKVEFSVCEVKRTGLQTAVSVRMLGRNYSSKRLLGYVAALKDNFGFIETANHDKEIFFHYSEYCGDIDSLELGDTVEYSLSKGKGNKVSAEKVNKTHAGKTDRIDKQKGLILSCMFSSLGEMKGEFYPFGIVGMANKGDCLQKGETVKFQLCVLGQNGQTMAVNITPFRRATVECVKDQFGFINYEVGDSKKLFFHVKEVQDGVELQAGDEVEFSVILNQRTGKCSACNVWRVCEGAKAVAAPRPDRLVNRLKNINLDDANAPRLTVLRQPRGPDNSKGFGAERKIRQAGVID</sequence>
<evidence type="ECO:0000256" key="2">
    <source>
        <dbReference type="ARBA" id="ARBA00004210"/>
    </source>
</evidence>
<reference evidence="17" key="1">
    <citation type="submission" date="2015-11" db="EMBL/GenBank/DDBJ databases">
        <authorList>
            <consortium name="International Coturnix japonica Genome Analysis Consortium"/>
            <person name="Warren W."/>
            <person name="Burt D.W."/>
            <person name="Antin P.B."/>
            <person name="Lanford R."/>
            <person name="Gros J."/>
            <person name="Wilson R.K."/>
        </authorList>
    </citation>
    <scope>NUCLEOTIDE SEQUENCE [LARGE SCALE GENOMIC DNA]</scope>
</reference>
<protein>
    <recommendedName>
        <fullName evidence="13">Cold shock domain-containing protein E1</fullName>
    </recommendedName>
</protein>
<dbReference type="InterPro" id="IPR019844">
    <property type="entry name" value="CSD_CS"/>
</dbReference>
<feature type="domain" description="CSD" evidence="15">
    <location>
        <begin position="60"/>
        <end position="124"/>
    </location>
</feature>
<dbReference type="CDD" id="cd04458">
    <property type="entry name" value="CSP_CDS"/>
    <property type="match status" value="2"/>
</dbReference>
<evidence type="ECO:0000256" key="10">
    <source>
        <dbReference type="ARBA" id="ARBA00044751"/>
    </source>
</evidence>
<evidence type="ECO:0000313" key="18">
    <source>
        <dbReference type="Proteomes" id="UP000694412"/>
    </source>
</evidence>
<keyword evidence="9" id="KW-0007">Acetylation</keyword>
<dbReference type="GeneTree" id="ENSGT00390000016950"/>
<keyword evidence="7" id="KW-0832">Ubl conjugation</keyword>
<evidence type="ECO:0000313" key="17">
    <source>
        <dbReference type="Ensembl" id="ENSCJPP00005022239.1"/>
    </source>
</evidence>
<dbReference type="InterPro" id="IPR056400">
    <property type="entry name" value="CSDE1"/>
</dbReference>
<name>A0A8C2U7H0_COTJA</name>
<dbReference type="FunFam" id="2.40.50.140:FF:000088">
    <property type="entry name" value="cold shock domain-containing protein E1 isoform X1"/>
    <property type="match status" value="1"/>
</dbReference>